<dbReference type="Proteomes" id="UP000198284">
    <property type="component" value="Unassembled WGS sequence"/>
</dbReference>
<gene>
    <name evidence="1" type="ORF">SAMN06265795_102248</name>
</gene>
<protein>
    <submittedName>
        <fullName evidence="1">Uncharacterized protein</fullName>
    </submittedName>
</protein>
<accession>A0A239DN08</accession>
<keyword evidence="2" id="KW-1185">Reference proteome</keyword>
<organism evidence="1 2">
    <name type="scientific">Noviherbaspirillum humi</name>
    <dbReference type="NCBI Taxonomy" id="1688639"/>
    <lineage>
        <taxon>Bacteria</taxon>
        <taxon>Pseudomonadati</taxon>
        <taxon>Pseudomonadota</taxon>
        <taxon>Betaproteobacteria</taxon>
        <taxon>Burkholderiales</taxon>
        <taxon>Oxalobacteraceae</taxon>
        <taxon>Noviherbaspirillum</taxon>
    </lineage>
</organism>
<dbReference type="AlphaFoldDB" id="A0A239DN08"/>
<reference evidence="1 2" key="1">
    <citation type="submission" date="2017-06" db="EMBL/GenBank/DDBJ databases">
        <authorList>
            <person name="Kim H.J."/>
            <person name="Triplett B.A."/>
        </authorList>
    </citation>
    <scope>NUCLEOTIDE SEQUENCE [LARGE SCALE GENOMIC DNA]</scope>
    <source>
        <strain evidence="1 2">U15</strain>
    </source>
</reference>
<evidence type="ECO:0000313" key="2">
    <source>
        <dbReference type="Proteomes" id="UP000198284"/>
    </source>
</evidence>
<proteinExistence type="predicted"/>
<dbReference type="EMBL" id="FZOT01000002">
    <property type="protein sequence ID" value="SNS33133.1"/>
    <property type="molecule type" value="Genomic_DNA"/>
</dbReference>
<evidence type="ECO:0000313" key="1">
    <source>
        <dbReference type="EMBL" id="SNS33133.1"/>
    </source>
</evidence>
<sequence>MYLNHPAITATNSSTEPDRLERLNRVYGYAVGLADAAGNGGFLGKIRHIHDHKGRLLVAWYEQPSEEEKAYFLRAWQSKVGDESAEVEHSIEPV</sequence>
<dbReference type="RefSeq" id="WP_089398113.1">
    <property type="nucleotide sequence ID" value="NZ_FZOT01000002.1"/>
</dbReference>
<dbReference type="OrthoDB" id="8776961at2"/>
<name>A0A239DN08_9BURK</name>